<dbReference type="Gene3D" id="1.20.1640.10">
    <property type="entry name" value="Multidrug efflux transporter AcrB transmembrane domain"/>
    <property type="match status" value="2"/>
</dbReference>
<dbReference type="Gene3D" id="3.30.2090.10">
    <property type="entry name" value="Multidrug efflux transporter AcrB TolC docking domain, DN and DC subdomains"/>
    <property type="match status" value="2"/>
</dbReference>
<evidence type="ECO:0000256" key="1">
    <source>
        <dbReference type="SAM" id="Phobius"/>
    </source>
</evidence>
<protein>
    <submittedName>
        <fullName evidence="2">Efflux RND transporter permease subunit</fullName>
    </submittedName>
</protein>
<keyword evidence="1" id="KW-1133">Transmembrane helix</keyword>
<dbReference type="Proteomes" id="UP000770889">
    <property type="component" value="Unassembled WGS sequence"/>
</dbReference>
<feature type="transmembrane region" description="Helical" evidence="1">
    <location>
        <begin position="458"/>
        <end position="479"/>
    </location>
</feature>
<sequence>MIDWFARHPNAANLLMASIMILGLTALPGLQRETLPEIQNDKVEVRVIYKGATADEVEDAICRRLEDALEGISNLDEMACESREGLAVATAVMLEGSEMSRFLDDVNAEIDAIDDFPTETELPVIEELGRTDAVISIAVTGPEDPVALKAYAEHLKSKLLTQEKIAEVTIDGFSDHHIRIEIPAWRLRQYGLSAQDIANAIGGHSVSTPAGRLEGEREEILLRFDDQRKRVDEFYDLVVISGSSGATIRLGDIARITDRFDLDEEKISFNAQRAAILNIAKTRSQDILEVLARVESFVERENRRAPQGLSLSLTQDRASVVQDRLDMLLRNGAQGLVGVFLVLWLFFSFRYSFWVTMGLPVSFLGALFVLPLIGVTINMISMVGLLIGIGLLMDDAIVIAENIASRMAKGDRPLHAAITGVRQVLPGIASSFATTLLVFGSLAFITGDIGQILRIMPMVLIMVISVSLIEAFLILPHHLSHSLAHMKRKRVSRFRTRFEAGFDRFREEWFGPLLDRAVEYRYLTLGIVLMLLILSIAMPVGGKLKFVGFPDLDGDVIEARVLLPQGTPLAQTETIVGEITAALRRTNQAFLPEQPEQQPLVKNITVIYGQNPDAYETGPHVARVVADLLSAEIRNAKLDDVINRWREETGELTDVISVKFTEPTFGPGGRPIDLRLMGYDLERLRQASNELQAWLNSHLGVNDLSDDLRPGKREYRLHLKPGAGVLGLNARQVADQVRAAYQGIKIDEFPVGPETYEVNLRLTEDDRTDAEDLYNLSITGPGGSLIPLSVVADIEEVRGWARINRVNRQRTVTIQGDVDRSQANAQELLGLATAGFIPGLLERYPDISFDIQGESKESAKTGQSIIRNVLLGLIGVYMLLALQFKGYLAPLTVMIVIPAALIGVIFGHMALGLDLTMPSIVGMASLFGVVVNDSILLVVFIRDRRARGTPVELAAKQAARARFRPILLTSISTIAGLMPLLLEKSLQAQILIPLAASIAFGLTAATLVALFLVPAVYCILNDFNLLGKLHDESDEETAEQTAGQTGIG</sequence>
<dbReference type="PANTHER" id="PTHR32063:SF33">
    <property type="entry name" value="RND SUPERFAMILY EFFLUX PUMP PERMEASE COMPONENT"/>
    <property type="match status" value="1"/>
</dbReference>
<dbReference type="PRINTS" id="PR00702">
    <property type="entry name" value="ACRIFLAVINRP"/>
</dbReference>
<gene>
    <name evidence="2" type="ORF">KME65_04470</name>
</gene>
<dbReference type="AlphaFoldDB" id="A0A944M551"/>
<proteinExistence type="predicted"/>
<keyword evidence="1" id="KW-0812">Transmembrane</keyword>
<dbReference type="SUPFAM" id="SSF82693">
    <property type="entry name" value="Multidrug efflux transporter AcrB pore domain, PN1, PN2, PC1 and PC2 subdomains"/>
    <property type="match status" value="2"/>
</dbReference>
<dbReference type="Pfam" id="PF00873">
    <property type="entry name" value="ACR_tran"/>
    <property type="match status" value="1"/>
</dbReference>
<dbReference type="InterPro" id="IPR001036">
    <property type="entry name" value="Acrflvin-R"/>
</dbReference>
<keyword evidence="1" id="KW-0472">Membrane</keyword>
<dbReference type="EMBL" id="JAHHGM010000003">
    <property type="protein sequence ID" value="MBT2988196.1"/>
    <property type="molecule type" value="Genomic_DNA"/>
</dbReference>
<dbReference type="Gene3D" id="3.30.70.1320">
    <property type="entry name" value="Multidrug efflux transporter AcrB pore domain like"/>
    <property type="match status" value="1"/>
</dbReference>
<feature type="transmembrane region" description="Helical" evidence="1">
    <location>
        <begin position="919"/>
        <end position="941"/>
    </location>
</feature>
<reference evidence="2 3" key="1">
    <citation type="submission" date="2021-05" db="EMBL/GenBank/DDBJ databases">
        <title>Genetic and Functional Diversity in Clade A Lucinid endosymbionts from the Bahamas.</title>
        <authorList>
            <person name="Giani N.M."/>
            <person name="Engel A.S."/>
            <person name="Campbell B.J."/>
        </authorList>
    </citation>
    <scope>NUCLEOTIDE SEQUENCE [LARGE SCALE GENOMIC DNA]</scope>
    <source>
        <strain evidence="2">LUC16012Gg_MoonRockCtena</strain>
    </source>
</reference>
<dbReference type="SUPFAM" id="SSF82714">
    <property type="entry name" value="Multidrug efflux transporter AcrB TolC docking domain, DN and DC subdomains"/>
    <property type="match status" value="2"/>
</dbReference>
<feature type="transmembrane region" description="Helical" evidence="1">
    <location>
        <begin position="522"/>
        <end position="542"/>
    </location>
</feature>
<accession>A0A944M551</accession>
<name>A0A944M551_9GAMM</name>
<dbReference type="Gene3D" id="3.30.70.1430">
    <property type="entry name" value="Multidrug efflux transporter AcrB pore domain"/>
    <property type="match status" value="2"/>
</dbReference>
<dbReference type="Gene3D" id="3.30.70.1440">
    <property type="entry name" value="Multidrug efflux transporter AcrB pore domain"/>
    <property type="match status" value="1"/>
</dbReference>
<dbReference type="InterPro" id="IPR027463">
    <property type="entry name" value="AcrB_DN_DC_subdom"/>
</dbReference>
<dbReference type="GO" id="GO:0042910">
    <property type="term" value="F:xenobiotic transmembrane transporter activity"/>
    <property type="evidence" value="ECO:0007669"/>
    <property type="project" value="TreeGrafter"/>
</dbReference>
<feature type="transmembrane region" description="Helical" evidence="1">
    <location>
        <begin position="424"/>
        <end position="446"/>
    </location>
</feature>
<feature type="transmembrane region" description="Helical" evidence="1">
    <location>
        <begin position="962"/>
        <end position="982"/>
    </location>
</feature>
<feature type="transmembrane region" description="Helical" evidence="1">
    <location>
        <begin position="327"/>
        <end position="346"/>
    </location>
</feature>
<dbReference type="GO" id="GO:0005886">
    <property type="term" value="C:plasma membrane"/>
    <property type="evidence" value="ECO:0007669"/>
    <property type="project" value="TreeGrafter"/>
</dbReference>
<dbReference type="PANTHER" id="PTHR32063">
    <property type="match status" value="1"/>
</dbReference>
<evidence type="ECO:0000313" key="2">
    <source>
        <dbReference type="EMBL" id="MBT2988196.1"/>
    </source>
</evidence>
<dbReference type="SUPFAM" id="SSF82866">
    <property type="entry name" value="Multidrug efflux transporter AcrB transmembrane domain"/>
    <property type="match status" value="2"/>
</dbReference>
<organism evidence="2 3">
    <name type="scientific">Candidatus Thiodiazotropha taylori</name>
    <dbReference type="NCBI Taxonomy" id="2792791"/>
    <lineage>
        <taxon>Bacteria</taxon>
        <taxon>Pseudomonadati</taxon>
        <taxon>Pseudomonadota</taxon>
        <taxon>Gammaproteobacteria</taxon>
        <taxon>Chromatiales</taxon>
        <taxon>Sedimenticolaceae</taxon>
        <taxon>Candidatus Thiodiazotropha</taxon>
    </lineage>
</organism>
<comment type="caution">
    <text evidence="2">The sequence shown here is derived from an EMBL/GenBank/DDBJ whole genome shotgun (WGS) entry which is preliminary data.</text>
</comment>
<feature type="transmembrane region" description="Helical" evidence="1">
    <location>
        <begin position="994"/>
        <end position="1020"/>
    </location>
</feature>
<feature type="transmembrane region" description="Helical" evidence="1">
    <location>
        <begin position="891"/>
        <end position="913"/>
    </location>
</feature>
<evidence type="ECO:0000313" key="3">
    <source>
        <dbReference type="Proteomes" id="UP000770889"/>
    </source>
</evidence>